<feature type="domain" description="LysM" evidence="1">
    <location>
        <begin position="452"/>
        <end position="495"/>
    </location>
</feature>
<dbReference type="GO" id="GO:0008932">
    <property type="term" value="F:lytic endotransglycosylase activity"/>
    <property type="evidence" value="ECO:0007669"/>
    <property type="project" value="TreeGrafter"/>
</dbReference>
<dbReference type="SMART" id="SM00257">
    <property type="entry name" value="LysM"/>
    <property type="match status" value="3"/>
</dbReference>
<keyword evidence="2" id="KW-0378">Hydrolase</keyword>
<dbReference type="CDD" id="cd16894">
    <property type="entry name" value="MltD-like"/>
    <property type="match status" value="1"/>
</dbReference>
<dbReference type="PANTHER" id="PTHR33734:SF22">
    <property type="entry name" value="MEMBRANE-BOUND LYTIC MUREIN TRANSGLYCOSYLASE D"/>
    <property type="match status" value="1"/>
</dbReference>
<dbReference type="InterPro" id="IPR023346">
    <property type="entry name" value="Lysozyme-like_dom_sf"/>
</dbReference>
<dbReference type="InterPro" id="IPR008258">
    <property type="entry name" value="Transglycosylase_SLT_dom_1"/>
</dbReference>
<dbReference type="EC" id="3.2.1.-" evidence="2"/>
<name>A0A1W1D7Y0_9ZZZZ</name>
<dbReference type="Gene3D" id="3.10.350.10">
    <property type="entry name" value="LysM domain"/>
    <property type="match status" value="3"/>
</dbReference>
<dbReference type="AlphaFoldDB" id="A0A1W1D7Y0"/>
<organism evidence="2">
    <name type="scientific">hydrothermal vent metagenome</name>
    <dbReference type="NCBI Taxonomy" id="652676"/>
    <lineage>
        <taxon>unclassified sequences</taxon>
        <taxon>metagenomes</taxon>
        <taxon>ecological metagenomes</taxon>
    </lineage>
</organism>
<dbReference type="InterPro" id="IPR036779">
    <property type="entry name" value="LysM_dom_sf"/>
</dbReference>
<dbReference type="InterPro" id="IPR018392">
    <property type="entry name" value="LysM"/>
</dbReference>
<dbReference type="GO" id="GO:0016020">
    <property type="term" value="C:membrane"/>
    <property type="evidence" value="ECO:0007669"/>
    <property type="project" value="InterPro"/>
</dbReference>
<gene>
    <name evidence="2" type="ORF">MNB_SUP05-4-389</name>
</gene>
<protein>
    <submittedName>
        <fullName evidence="2">Membrane-bound lytic murein transglycosylase D</fullName>
        <ecNumber evidence="2">3.2.1.-</ecNumber>
    </submittedName>
</protein>
<dbReference type="Pfam" id="PF01464">
    <property type="entry name" value="SLT"/>
    <property type="match status" value="1"/>
</dbReference>
<sequence length="505" mass="57807">MLGACSSQSDVKPLQVKKTNLPELSSINSQPIVEKDLWRYIVNRSTLTAENDSQLYWHIDWFKKHPDYLTRITKRAEPYLYLVTQEVERAGLPLEIALLPIVESAYYPFSYSHGTASGLWQFIPSTGKLYGLKDNWWYDGRRDVLASTKAAVKYLKNLKKLFKGDWLLAIAAYNSGPGRVQRAIKANRIQGKPTDFWHLKLPKETKGYVPRLLAVTELIRHPEKYGQTITPVINQPSIQSIKLTSQFDLALIAEWSELEIEELYTLNPGLKRWATPSNESYTLLLPNNNMALFKRAMQNNPNIDKLKWVRYQVKPGDSLSLIARKHATIISQITSVNHLDGHMIKAGDYLIVPIAQKHSDEYSLSESQREKSRLNSRKSDRKVIHTIVSGDSLWLIARKYKVTINSLIKWNHLKRSEPLKLGKKLLIWQSKSIAKKDLSLITTLGINIDRKVSYRVKNGDNLSVIAAKFGVTVLQIKRWNQLANKPLQPGQKLTIMVNIMNTNMK</sequence>
<evidence type="ECO:0000259" key="1">
    <source>
        <dbReference type="PROSITE" id="PS51782"/>
    </source>
</evidence>
<accession>A0A1W1D7Y0</accession>
<dbReference type="PROSITE" id="PS00922">
    <property type="entry name" value="TRANSGLYCOSYLASE"/>
    <property type="match status" value="1"/>
</dbReference>
<dbReference type="Gene3D" id="1.10.530.10">
    <property type="match status" value="1"/>
</dbReference>
<keyword evidence="2" id="KW-0326">Glycosidase</keyword>
<dbReference type="CDD" id="cd00118">
    <property type="entry name" value="LysM"/>
    <property type="match status" value="3"/>
</dbReference>
<dbReference type="InterPro" id="IPR000189">
    <property type="entry name" value="Transglyc_AS"/>
</dbReference>
<evidence type="ECO:0000313" key="2">
    <source>
        <dbReference type="EMBL" id="SFV76725.1"/>
    </source>
</evidence>
<proteinExistence type="predicted"/>
<dbReference type="GO" id="GO:0016798">
    <property type="term" value="F:hydrolase activity, acting on glycosyl bonds"/>
    <property type="evidence" value="ECO:0007669"/>
    <property type="project" value="UniProtKB-KW"/>
</dbReference>
<dbReference type="SUPFAM" id="SSF54106">
    <property type="entry name" value="LysM domain"/>
    <property type="match status" value="3"/>
</dbReference>
<dbReference type="PROSITE" id="PS51782">
    <property type="entry name" value="LYSM"/>
    <property type="match status" value="3"/>
</dbReference>
<feature type="domain" description="LysM" evidence="1">
    <location>
        <begin position="383"/>
        <end position="427"/>
    </location>
</feature>
<reference evidence="2" key="1">
    <citation type="submission" date="2016-10" db="EMBL/GenBank/DDBJ databases">
        <authorList>
            <person name="de Groot N.N."/>
        </authorList>
    </citation>
    <scope>NUCLEOTIDE SEQUENCE</scope>
</reference>
<dbReference type="EMBL" id="FPHR01000006">
    <property type="protein sequence ID" value="SFV76725.1"/>
    <property type="molecule type" value="Genomic_DNA"/>
</dbReference>
<dbReference type="GO" id="GO:0000270">
    <property type="term" value="P:peptidoglycan metabolic process"/>
    <property type="evidence" value="ECO:0007669"/>
    <property type="project" value="InterPro"/>
</dbReference>
<dbReference type="Pfam" id="PF01476">
    <property type="entry name" value="LysM"/>
    <property type="match status" value="3"/>
</dbReference>
<dbReference type="SUPFAM" id="SSF53955">
    <property type="entry name" value="Lysozyme-like"/>
    <property type="match status" value="1"/>
</dbReference>
<dbReference type="PANTHER" id="PTHR33734">
    <property type="entry name" value="LYSM DOMAIN-CONTAINING GPI-ANCHORED PROTEIN 2"/>
    <property type="match status" value="1"/>
</dbReference>
<feature type="domain" description="LysM" evidence="1">
    <location>
        <begin position="309"/>
        <end position="352"/>
    </location>
</feature>